<proteinExistence type="predicted"/>
<evidence type="ECO:0000313" key="1">
    <source>
        <dbReference type="Proteomes" id="UP001515500"/>
    </source>
</evidence>
<accession>A0AB40CQ51</accession>
<dbReference type="AlphaFoldDB" id="A0AB40CQ51"/>
<dbReference type="Proteomes" id="UP001515500">
    <property type="component" value="Chromosome 16"/>
</dbReference>
<name>A0AB40CQ51_DIOCR</name>
<reference evidence="2" key="1">
    <citation type="submission" date="2025-08" db="UniProtKB">
        <authorList>
            <consortium name="RefSeq"/>
        </authorList>
    </citation>
    <scope>IDENTIFICATION</scope>
</reference>
<gene>
    <name evidence="2" type="primary">LOC120278465</name>
</gene>
<dbReference type="PANTHER" id="PTHR47150:SF6">
    <property type="entry name" value="OS01G0872900 PROTEIN"/>
    <property type="match status" value="1"/>
</dbReference>
<organism evidence="1 2">
    <name type="scientific">Dioscorea cayennensis subsp. rotundata</name>
    <name type="common">White Guinea yam</name>
    <name type="synonym">Dioscorea rotundata</name>
    <dbReference type="NCBI Taxonomy" id="55577"/>
    <lineage>
        <taxon>Eukaryota</taxon>
        <taxon>Viridiplantae</taxon>
        <taxon>Streptophyta</taxon>
        <taxon>Embryophyta</taxon>
        <taxon>Tracheophyta</taxon>
        <taxon>Spermatophyta</taxon>
        <taxon>Magnoliopsida</taxon>
        <taxon>Liliopsida</taxon>
        <taxon>Dioscoreales</taxon>
        <taxon>Dioscoreaceae</taxon>
        <taxon>Dioscorea</taxon>
    </lineage>
</organism>
<dbReference type="RefSeq" id="XP_039141193.1">
    <property type="nucleotide sequence ID" value="XM_039285259.1"/>
</dbReference>
<sequence length="135" mass="16106">MDPSQLEQIKQFFVDELMDDSEKKMCVLLQEWERWKKNESTSGLRRSRRHLNRDREARHEKLFNDYFADEPVYPGNVFRRRFRMRKALFLRIVEALANHSEYFQLRVDATGKRGLSPLQKCTAAIRQLAYGVPAN</sequence>
<dbReference type="PANTHER" id="PTHR47150">
    <property type="entry name" value="OS12G0169200 PROTEIN"/>
    <property type="match status" value="1"/>
</dbReference>
<dbReference type="GeneID" id="120278465"/>
<evidence type="ECO:0000313" key="2">
    <source>
        <dbReference type="RefSeq" id="XP_039141193.1"/>
    </source>
</evidence>
<protein>
    <submittedName>
        <fullName evidence="2">Uncharacterized protein LOC120278465</fullName>
    </submittedName>
</protein>
<keyword evidence="1" id="KW-1185">Reference proteome</keyword>